<organism evidence="1 2">
    <name type="scientific">Aspergillus kawachii</name>
    <name type="common">White koji mold</name>
    <name type="synonym">Aspergillus awamori var. kawachi</name>
    <dbReference type="NCBI Taxonomy" id="1069201"/>
    <lineage>
        <taxon>Eukaryota</taxon>
        <taxon>Fungi</taxon>
        <taxon>Dikarya</taxon>
        <taxon>Ascomycota</taxon>
        <taxon>Pezizomycotina</taxon>
        <taxon>Eurotiomycetes</taxon>
        <taxon>Eurotiomycetidae</taxon>
        <taxon>Eurotiales</taxon>
        <taxon>Aspergillaceae</taxon>
        <taxon>Aspergillus</taxon>
        <taxon>Aspergillus subgen. Circumdati</taxon>
    </lineage>
</organism>
<comment type="caution">
    <text evidence="1">The sequence shown here is derived from an EMBL/GenBank/DDBJ whole genome shotgun (WGS) entry which is preliminary data.</text>
</comment>
<dbReference type="EMBL" id="BCWF01000020">
    <property type="protein sequence ID" value="GAT25585.1"/>
    <property type="molecule type" value="Genomic_DNA"/>
</dbReference>
<evidence type="ECO:0000313" key="2">
    <source>
        <dbReference type="Proteomes" id="UP000075230"/>
    </source>
</evidence>
<dbReference type="Proteomes" id="UP000075230">
    <property type="component" value="Unassembled WGS sequence"/>
</dbReference>
<accession>A0A146FI61</accession>
<protein>
    <submittedName>
        <fullName evidence="1">Polyketide synthase</fullName>
    </submittedName>
</protein>
<reference evidence="1 2" key="1">
    <citation type="journal article" date="2016" name="DNA Res.">
        <title>Genome sequence of Aspergillus luchuensis NBRC 4314.</title>
        <authorList>
            <person name="Yamada O."/>
            <person name="Machida M."/>
            <person name="Hosoyama A."/>
            <person name="Goto M."/>
            <person name="Takahashi T."/>
            <person name="Futagami T."/>
            <person name="Yamagata Y."/>
            <person name="Takeuchi M."/>
            <person name="Kobayashi T."/>
            <person name="Koike H."/>
            <person name="Abe K."/>
            <person name="Asai K."/>
            <person name="Arita M."/>
            <person name="Fujita N."/>
            <person name="Fukuda K."/>
            <person name="Higa K."/>
            <person name="Horikawa H."/>
            <person name="Ishikawa T."/>
            <person name="Jinno K."/>
            <person name="Kato Y."/>
            <person name="Kirimura K."/>
            <person name="Mizutani O."/>
            <person name="Nakasone K."/>
            <person name="Sano M."/>
            <person name="Shiraishi Y."/>
            <person name="Tsukahara M."/>
            <person name="Gomi K."/>
        </authorList>
    </citation>
    <scope>NUCLEOTIDE SEQUENCE [LARGE SCALE GENOMIC DNA]</scope>
    <source>
        <strain evidence="1 2">RIB 2604</strain>
    </source>
</reference>
<sequence length="82" mass="8981">MSTMTKTVRRKDSFGSTSGCIKGWNARMPPAFALVSTTLRTKGCIVPLAVCTLFKWEYTECPLGTEVHVYSVLVSGPFCTLT</sequence>
<evidence type="ECO:0000313" key="1">
    <source>
        <dbReference type="EMBL" id="GAT25585.1"/>
    </source>
</evidence>
<reference evidence="2" key="2">
    <citation type="submission" date="2016-02" db="EMBL/GenBank/DDBJ databases">
        <title>Genome sequencing of Aspergillus luchuensis NBRC 4314.</title>
        <authorList>
            <person name="Yamada O."/>
        </authorList>
    </citation>
    <scope>NUCLEOTIDE SEQUENCE [LARGE SCALE GENOMIC DNA]</scope>
    <source>
        <strain evidence="2">RIB 2604</strain>
    </source>
</reference>
<dbReference type="AlphaFoldDB" id="A0A146FI61"/>
<name>A0A146FI61_ASPKA</name>
<proteinExistence type="predicted"/>
<gene>
    <name evidence="1" type="ORF">RIB2604_02001620</name>
</gene>